<dbReference type="Gene3D" id="1.10.357.10">
    <property type="entry name" value="Tetracycline Repressor, domain 2"/>
    <property type="match status" value="1"/>
</dbReference>
<feature type="domain" description="HTH tetR-type" evidence="6">
    <location>
        <begin position="17"/>
        <end position="75"/>
    </location>
</feature>
<feature type="DNA-binding region" description="H-T-H motif" evidence="4">
    <location>
        <begin position="38"/>
        <end position="57"/>
    </location>
</feature>
<dbReference type="RefSeq" id="WP_199704968.1">
    <property type="nucleotide sequence ID" value="NZ_JAEMNV010000004.1"/>
</dbReference>
<dbReference type="InterPro" id="IPR001647">
    <property type="entry name" value="HTH_TetR"/>
</dbReference>
<comment type="caution">
    <text evidence="7">The sequence shown here is derived from an EMBL/GenBank/DDBJ whole genome shotgun (WGS) entry which is preliminary data.</text>
</comment>
<evidence type="ECO:0000256" key="2">
    <source>
        <dbReference type="ARBA" id="ARBA00023125"/>
    </source>
</evidence>
<dbReference type="EMBL" id="JAEMNV010000004">
    <property type="protein sequence ID" value="MBJ8340220.1"/>
    <property type="molecule type" value="Genomic_DNA"/>
</dbReference>
<sequence>MSEQTSHSRRGRFAEAERNDATILDAAREVFVTDPSAPMSAVAKRAGVGIGALYNRYAGKEDLLATLCSRGQDKYLEEVERALSSDADPWDAYVDFLRRIVEADTHSLTVRLAGTFTPTAEQLDKAERMLALGVELFERAQATGQLRSGVTYLDVSYLLELIAKSALGDSARTAELRTRQLAVIIDGLRNTGGDELPGTPPTWEEQTARWVRE</sequence>
<proteinExistence type="predicted"/>
<dbReference type="SUPFAM" id="SSF48498">
    <property type="entry name" value="Tetracyclin repressor-like, C-terminal domain"/>
    <property type="match status" value="1"/>
</dbReference>
<dbReference type="PROSITE" id="PS50977">
    <property type="entry name" value="HTH_TETR_2"/>
    <property type="match status" value="1"/>
</dbReference>
<dbReference type="Proteomes" id="UP000655868">
    <property type="component" value="Unassembled WGS sequence"/>
</dbReference>
<dbReference type="Pfam" id="PF00440">
    <property type="entry name" value="TetR_N"/>
    <property type="match status" value="1"/>
</dbReference>
<dbReference type="InterPro" id="IPR050109">
    <property type="entry name" value="HTH-type_TetR-like_transc_reg"/>
</dbReference>
<name>A0A934NS62_9NOCA</name>
<dbReference type="Pfam" id="PF21597">
    <property type="entry name" value="TetR_C_43"/>
    <property type="match status" value="1"/>
</dbReference>
<keyword evidence="3" id="KW-0804">Transcription</keyword>
<evidence type="ECO:0000313" key="8">
    <source>
        <dbReference type="Proteomes" id="UP000655868"/>
    </source>
</evidence>
<feature type="region of interest" description="Disordered" evidence="5">
    <location>
        <begin position="192"/>
        <end position="213"/>
    </location>
</feature>
<dbReference type="SUPFAM" id="SSF46689">
    <property type="entry name" value="Homeodomain-like"/>
    <property type="match status" value="1"/>
</dbReference>
<dbReference type="InterPro" id="IPR049445">
    <property type="entry name" value="TetR_SbtR-like_C"/>
</dbReference>
<evidence type="ECO:0000256" key="3">
    <source>
        <dbReference type="ARBA" id="ARBA00023163"/>
    </source>
</evidence>
<reference evidence="7" key="1">
    <citation type="submission" date="2020-12" db="EMBL/GenBank/DDBJ databases">
        <title>Antrihabitans popcorni sp. nov. and Antrihabitans auranticaus sp. nov., isolated from a larva cave.</title>
        <authorList>
            <person name="Lee S.D."/>
            <person name="Kim I.S."/>
        </authorList>
    </citation>
    <scope>NUCLEOTIDE SEQUENCE</scope>
    <source>
        <strain evidence="7">YC3-6</strain>
    </source>
</reference>
<organism evidence="7 8">
    <name type="scientific">Antrihabitans stalagmiti</name>
    <dbReference type="NCBI Taxonomy" id="2799499"/>
    <lineage>
        <taxon>Bacteria</taxon>
        <taxon>Bacillati</taxon>
        <taxon>Actinomycetota</taxon>
        <taxon>Actinomycetes</taxon>
        <taxon>Mycobacteriales</taxon>
        <taxon>Nocardiaceae</taxon>
        <taxon>Antrihabitans</taxon>
    </lineage>
</organism>
<evidence type="ECO:0000313" key="7">
    <source>
        <dbReference type="EMBL" id="MBJ8340220.1"/>
    </source>
</evidence>
<dbReference type="PANTHER" id="PTHR30055:SF234">
    <property type="entry name" value="HTH-TYPE TRANSCRIPTIONAL REGULATOR BETI"/>
    <property type="match status" value="1"/>
</dbReference>
<dbReference type="GO" id="GO:0003700">
    <property type="term" value="F:DNA-binding transcription factor activity"/>
    <property type="evidence" value="ECO:0007669"/>
    <property type="project" value="TreeGrafter"/>
</dbReference>
<gene>
    <name evidence="7" type="ORF">JGU71_15120</name>
</gene>
<keyword evidence="8" id="KW-1185">Reference proteome</keyword>
<evidence type="ECO:0000256" key="4">
    <source>
        <dbReference type="PROSITE-ProRule" id="PRU00335"/>
    </source>
</evidence>
<dbReference type="GO" id="GO:0000976">
    <property type="term" value="F:transcription cis-regulatory region binding"/>
    <property type="evidence" value="ECO:0007669"/>
    <property type="project" value="TreeGrafter"/>
</dbReference>
<accession>A0A934NS62</accession>
<evidence type="ECO:0000259" key="6">
    <source>
        <dbReference type="PROSITE" id="PS50977"/>
    </source>
</evidence>
<dbReference type="InterPro" id="IPR009057">
    <property type="entry name" value="Homeodomain-like_sf"/>
</dbReference>
<evidence type="ECO:0000256" key="5">
    <source>
        <dbReference type="SAM" id="MobiDB-lite"/>
    </source>
</evidence>
<keyword evidence="2 4" id="KW-0238">DNA-binding</keyword>
<dbReference type="PANTHER" id="PTHR30055">
    <property type="entry name" value="HTH-TYPE TRANSCRIPTIONAL REGULATOR RUTR"/>
    <property type="match status" value="1"/>
</dbReference>
<evidence type="ECO:0000256" key="1">
    <source>
        <dbReference type="ARBA" id="ARBA00023015"/>
    </source>
</evidence>
<dbReference type="AlphaFoldDB" id="A0A934NS62"/>
<protein>
    <submittedName>
        <fullName evidence="7">TetR/AcrR family transcriptional regulator</fullName>
    </submittedName>
</protein>
<keyword evidence="1" id="KW-0805">Transcription regulation</keyword>
<dbReference type="InterPro" id="IPR036271">
    <property type="entry name" value="Tet_transcr_reg_TetR-rel_C_sf"/>
</dbReference>